<dbReference type="PANTHER" id="PTHR42715">
    <property type="entry name" value="BETA-GLUCOSIDASE"/>
    <property type="match status" value="1"/>
</dbReference>
<evidence type="ECO:0000313" key="4">
    <source>
        <dbReference type="EMBL" id="WAL69715.1"/>
    </source>
</evidence>
<keyword evidence="5" id="KW-1185">Reference proteome</keyword>
<evidence type="ECO:0000256" key="2">
    <source>
        <dbReference type="ARBA" id="ARBA00022801"/>
    </source>
</evidence>
<dbReference type="InterPro" id="IPR013783">
    <property type="entry name" value="Ig-like_fold"/>
</dbReference>
<dbReference type="Proteomes" id="UP001163203">
    <property type="component" value="Chromosome"/>
</dbReference>
<protein>
    <submittedName>
        <fullName evidence="4">Glycoside hydrolase family 3 C-terminal domain-containing protein</fullName>
    </submittedName>
</protein>
<dbReference type="InterPro" id="IPR002772">
    <property type="entry name" value="Glyco_hydro_3_C"/>
</dbReference>
<dbReference type="InterPro" id="IPR050288">
    <property type="entry name" value="Cellulose_deg_GH3"/>
</dbReference>
<organism evidence="4 5">
    <name type="scientific">Amycolatopsis cynarae</name>
    <dbReference type="NCBI Taxonomy" id="2995223"/>
    <lineage>
        <taxon>Bacteria</taxon>
        <taxon>Bacillati</taxon>
        <taxon>Actinomycetota</taxon>
        <taxon>Actinomycetes</taxon>
        <taxon>Pseudonocardiales</taxon>
        <taxon>Pseudonocardiaceae</taxon>
        <taxon>Amycolatopsis</taxon>
    </lineage>
</organism>
<evidence type="ECO:0000256" key="1">
    <source>
        <dbReference type="ARBA" id="ARBA00005336"/>
    </source>
</evidence>
<dbReference type="Gene3D" id="3.40.50.1700">
    <property type="entry name" value="Glycoside hydrolase family 3 C-terminal domain"/>
    <property type="match status" value="1"/>
</dbReference>
<dbReference type="GO" id="GO:0016787">
    <property type="term" value="F:hydrolase activity"/>
    <property type="evidence" value="ECO:0007669"/>
    <property type="project" value="UniProtKB-KW"/>
</dbReference>
<proteinExistence type="inferred from homology"/>
<evidence type="ECO:0000313" key="5">
    <source>
        <dbReference type="Proteomes" id="UP001163203"/>
    </source>
</evidence>
<sequence length="467" mass="49812">MGPNAAEGFLQGGGSSHVDAHRTVGFAEGLHNALPYTDIRVEPGADAGSLLPELDQDRLAGPVRLVFLDREGREVRTEQAARWDPTLRAIPEAAETLRLSCEIRLTEPGEHRLEVGLVGRHRVVVDGSLVSASTEEADGTAAVLDSSTTHPPGHGVSLSVGDAPVTVSVVVESQRLRSAEFGDVVRVVLRHGPPAPGAAELLATALAAARWAELPVLIVGTTPETESEGWDRRTLALPGDQDALAEAVLEARPDTVVVVNAGAPVLLPWLERARTVVWSWLPGQEAGHALADVLTGRTEPAGRLPWTLPADERLVPPVTPEPDGTLPYREGLHVGHRAYLRAGVTPAAPFGHGLGWTDWEYRDLVAGQDGVVSLTVRNTGPRHGSEVVQVYLSAPAGGPDRPVRWLAAFGRVCAGPGEQRRVTLRIPGRALEVWDPDTGRWTTPPGDYTVHIGRSVTDVRLTGVLTR</sequence>
<dbReference type="Pfam" id="PF14310">
    <property type="entry name" value="Fn3-like"/>
    <property type="match status" value="1"/>
</dbReference>
<dbReference type="InterPro" id="IPR026891">
    <property type="entry name" value="Fn3-like"/>
</dbReference>
<feature type="domain" description="Fibronectin type III-like" evidence="3">
    <location>
        <begin position="386"/>
        <end position="456"/>
    </location>
</feature>
<reference evidence="4" key="1">
    <citation type="submission" date="2022-11" db="EMBL/GenBank/DDBJ databases">
        <authorList>
            <person name="Mo P."/>
        </authorList>
    </citation>
    <scope>NUCLEOTIDE SEQUENCE</scope>
    <source>
        <strain evidence="4">HUAS 11-8</strain>
    </source>
</reference>
<dbReference type="SUPFAM" id="SSF52279">
    <property type="entry name" value="Beta-D-glucan exohydrolase, C-terminal domain"/>
    <property type="match status" value="1"/>
</dbReference>
<dbReference type="Gene3D" id="2.60.120.260">
    <property type="entry name" value="Galactose-binding domain-like"/>
    <property type="match status" value="1"/>
</dbReference>
<dbReference type="InterPro" id="IPR036962">
    <property type="entry name" value="Glyco_hydro_3_N_sf"/>
</dbReference>
<dbReference type="Gene3D" id="3.20.20.300">
    <property type="entry name" value="Glycoside hydrolase, family 3, N-terminal domain"/>
    <property type="match status" value="1"/>
</dbReference>
<dbReference type="InterPro" id="IPR036881">
    <property type="entry name" value="Glyco_hydro_3_C_sf"/>
</dbReference>
<dbReference type="SMART" id="SM01217">
    <property type="entry name" value="Fn3_like"/>
    <property type="match status" value="1"/>
</dbReference>
<comment type="similarity">
    <text evidence="1">Belongs to the glycosyl hydrolase 3 family.</text>
</comment>
<evidence type="ECO:0000259" key="3">
    <source>
        <dbReference type="SMART" id="SM01217"/>
    </source>
</evidence>
<keyword evidence="2 4" id="KW-0378">Hydrolase</keyword>
<dbReference type="Gene3D" id="2.60.40.10">
    <property type="entry name" value="Immunoglobulins"/>
    <property type="match status" value="1"/>
</dbReference>
<accession>A0ABY7BBJ4</accession>
<name>A0ABY7BBJ4_9PSEU</name>
<dbReference type="EMBL" id="CP113836">
    <property type="protein sequence ID" value="WAL69715.1"/>
    <property type="molecule type" value="Genomic_DNA"/>
</dbReference>
<dbReference type="PANTHER" id="PTHR42715:SF10">
    <property type="entry name" value="BETA-GLUCOSIDASE"/>
    <property type="match status" value="1"/>
</dbReference>
<dbReference type="Pfam" id="PF01915">
    <property type="entry name" value="Glyco_hydro_3_C"/>
    <property type="match status" value="1"/>
</dbReference>
<gene>
    <name evidence="4" type="ORF">ORV05_17775</name>
</gene>